<dbReference type="PROSITE" id="PS50977">
    <property type="entry name" value="HTH_TETR_2"/>
    <property type="match status" value="1"/>
</dbReference>
<feature type="DNA-binding region" description="H-T-H motif" evidence="4">
    <location>
        <begin position="31"/>
        <end position="50"/>
    </location>
</feature>
<gene>
    <name evidence="6" type="ORF">QEH52_16310</name>
</gene>
<keyword evidence="3" id="KW-0804">Transcription</keyword>
<accession>A0ABU1B0U6</accession>
<keyword evidence="7" id="KW-1185">Reference proteome</keyword>
<evidence type="ECO:0000256" key="2">
    <source>
        <dbReference type="ARBA" id="ARBA00023125"/>
    </source>
</evidence>
<dbReference type="PANTHER" id="PTHR47506">
    <property type="entry name" value="TRANSCRIPTIONAL REGULATORY PROTEIN"/>
    <property type="match status" value="1"/>
</dbReference>
<feature type="domain" description="HTH tetR-type" evidence="5">
    <location>
        <begin position="8"/>
        <end position="68"/>
    </location>
</feature>
<dbReference type="SUPFAM" id="SSF46689">
    <property type="entry name" value="Homeodomain-like"/>
    <property type="match status" value="1"/>
</dbReference>
<reference evidence="6 7" key="1">
    <citation type="submission" date="2023-04" db="EMBL/GenBank/DDBJ databases">
        <title>A novel bacteria isolated from coastal sediment.</title>
        <authorList>
            <person name="Liu X.-J."/>
            <person name="Du Z.-J."/>
        </authorList>
    </citation>
    <scope>NUCLEOTIDE SEQUENCE [LARGE SCALE GENOMIC DNA]</scope>
    <source>
        <strain evidence="6 7">SDUM461003</strain>
    </source>
</reference>
<comment type="caution">
    <text evidence="6">The sequence shown here is derived from an EMBL/GenBank/DDBJ whole genome shotgun (WGS) entry which is preliminary data.</text>
</comment>
<name>A0ABU1B0U6_9BACT</name>
<dbReference type="EMBL" id="JARXHW010000051">
    <property type="protein sequence ID" value="MDQ8209090.1"/>
    <property type="molecule type" value="Genomic_DNA"/>
</dbReference>
<dbReference type="InterPro" id="IPR001647">
    <property type="entry name" value="HTH_TetR"/>
</dbReference>
<evidence type="ECO:0000256" key="4">
    <source>
        <dbReference type="PROSITE-ProRule" id="PRU00335"/>
    </source>
</evidence>
<dbReference type="InterPro" id="IPR009057">
    <property type="entry name" value="Homeodomain-like_sf"/>
</dbReference>
<keyword evidence="2 4" id="KW-0238">DNA-binding</keyword>
<dbReference type="InterPro" id="IPR036271">
    <property type="entry name" value="Tet_transcr_reg_TetR-rel_C_sf"/>
</dbReference>
<dbReference type="RefSeq" id="WP_308951882.1">
    <property type="nucleotide sequence ID" value="NZ_JARXHW010000051.1"/>
</dbReference>
<evidence type="ECO:0000259" key="5">
    <source>
        <dbReference type="PROSITE" id="PS50977"/>
    </source>
</evidence>
<organism evidence="6 7">
    <name type="scientific">Thalassobacterium maritimum</name>
    <dbReference type="NCBI Taxonomy" id="3041265"/>
    <lineage>
        <taxon>Bacteria</taxon>
        <taxon>Pseudomonadati</taxon>
        <taxon>Verrucomicrobiota</taxon>
        <taxon>Opitutia</taxon>
        <taxon>Puniceicoccales</taxon>
        <taxon>Coraliomargaritaceae</taxon>
        <taxon>Thalassobacterium</taxon>
    </lineage>
</organism>
<protein>
    <submittedName>
        <fullName evidence="6">TetR/AcrR family transcriptional regulator</fullName>
    </submittedName>
</protein>
<dbReference type="Proteomes" id="UP001225316">
    <property type="component" value="Unassembled WGS sequence"/>
</dbReference>
<dbReference type="SUPFAM" id="SSF48498">
    <property type="entry name" value="Tetracyclin repressor-like, C-terminal domain"/>
    <property type="match status" value="1"/>
</dbReference>
<evidence type="ECO:0000256" key="1">
    <source>
        <dbReference type="ARBA" id="ARBA00023015"/>
    </source>
</evidence>
<keyword evidence="1" id="KW-0805">Transcription regulation</keyword>
<dbReference type="PANTHER" id="PTHR47506:SF3">
    <property type="entry name" value="HTH-TYPE TRANSCRIPTIONAL REGULATOR LMRA"/>
    <property type="match status" value="1"/>
</dbReference>
<dbReference type="PRINTS" id="PR00455">
    <property type="entry name" value="HTHTETR"/>
</dbReference>
<evidence type="ECO:0000256" key="3">
    <source>
        <dbReference type="ARBA" id="ARBA00023163"/>
    </source>
</evidence>
<sequence length="190" mass="21884">MSKSKNSLSKRDEIIEVASKLFYEQGYHCTGVQQIIQEAGAAKGTFYSHFKSKEELGIAWLKARHATWNHWLLQFINPKKTPKSKIVGIFDFLGQWMQDANFRGCAFLNTMCETPDCENALRLEISNHKRELFELFRALTAEHHATKTKIEQEQIATTLFILFEGTLIQLQNFQDLSFLQVAKKQVTALL</sequence>
<dbReference type="Gene3D" id="1.10.357.10">
    <property type="entry name" value="Tetracycline Repressor, domain 2"/>
    <property type="match status" value="1"/>
</dbReference>
<evidence type="ECO:0000313" key="6">
    <source>
        <dbReference type="EMBL" id="MDQ8209090.1"/>
    </source>
</evidence>
<evidence type="ECO:0000313" key="7">
    <source>
        <dbReference type="Proteomes" id="UP001225316"/>
    </source>
</evidence>
<proteinExistence type="predicted"/>
<dbReference type="Pfam" id="PF00440">
    <property type="entry name" value="TetR_N"/>
    <property type="match status" value="1"/>
</dbReference>